<dbReference type="PANTHER" id="PTHR30108:SF17">
    <property type="entry name" value="FERULIC ACID DECARBOXYLASE 1"/>
    <property type="match status" value="1"/>
</dbReference>
<dbReference type="RefSeq" id="WP_324716754.1">
    <property type="nucleotide sequence ID" value="NZ_CP141615.1"/>
</dbReference>
<evidence type="ECO:0000313" key="4">
    <source>
        <dbReference type="EMBL" id="WRP17484.1"/>
    </source>
</evidence>
<name>A0ABZ1BXF7_9FIRM</name>
<protein>
    <submittedName>
        <fullName evidence="4">UbiD family decarboxylase</fullName>
        <ecNumber evidence="4">4.1.1.-</ecNumber>
    </submittedName>
</protein>
<dbReference type="InterPro" id="IPR049381">
    <property type="entry name" value="UbiD-like_C"/>
</dbReference>
<dbReference type="GO" id="GO:0016829">
    <property type="term" value="F:lyase activity"/>
    <property type="evidence" value="ECO:0007669"/>
    <property type="project" value="UniProtKB-KW"/>
</dbReference>
<dbReference type="Pfam" id="PF01977">
    <property type="entry name" value="UbiD"/>
    <property type="match status" value="1"/>
</dbReference>
<evidence type="ECO:0000313" key="5">
    <source>
        <dbReference type="Proteomes" id="UP001332192"/>
    </source>
</evidence>
<dbReference type="Pfam" id="PF20696">
    <property type="entry name" value="UbiD_C"/>
    <property type="match status" value="1"/>
</dbReference>
<dbReference type="InterPro" id="IPR002830">
    <property type="entry name" value="UbiD"/>
</dbReference>
<dbReference type="SUPFAM" id="SSF50475">
    <property type="entry name" value="FMN-binding split barrel"/>
    <property type="match status" value="1"/>
</dbReference>
<proteinExistence type="predicted"/>
<sequence length="487" mass="53588">MAVPRSTCEAFDLRGWLEKAEQIGQLRRVENAEARLEIGAISELNSKRRGPALLFTKVPGYREDFGVLTSAMLNARTLGLTLGIDEELDNIGIVNRIASMLRKCESHASEYPMKWVDGGPVMENVLRDDDVDLTIFPTPIWHELDGGPFIGTGCVQIHQDPETGWVNVGTYRMQLLGRNLLGNYISPGHHGHIIRQKYWKAGKPAPVVVSFGHHPIFLLMGSSDVPAGVDELSWIGAIYGQPVPVIRGPVTGLPIPACAEIAVEGWAYPDKRMAEGPFGEFTGYYASGQKQEPYVEVKALYFRNQPILLGAPPNRPPNDFSYYFSVMRAAAVHESLRKAGIPGVRGVWVYEAGGGRMFLVTSISQQYAGHASQAAAIAATCQAGGLMARYSIVVDDDIDPSNPDDVIWALSTRSDPASDIDILRQSWSNPLDPMISDEAKARGQLWNSRALINACKPFDRLKTFPPVAESSPAMLKATREKWAWLFE</sequence>
<gene>
    <name evidence="4" type="ORF">U7230_00250</name>
</gene>
<evidence type="ECO:0000259" key="3">
    <source>
        <dbReference type="Pfam" id="PF20696"/>
    </source>
</evidence>
<dbReference type="Proteomes" id="UP001332192">
    <property type="component" value="Chromosome"/>
</dbReference>
<keyword evidence="4" id="KW-0456">Lyase</keyword>
<evidence type="ECO:0000259" key="1">
    <source>
        <dbReference type="Pfam" id="PF01977"/>
    </source>
</evidence>
<dbReference type="EMBL" id="CP141615">
    <property type="protein sequence ID" value="WRP17484.1"/>
    <property type="molecule type" value="Genomic_DNA"/>
</dbReference>
<dbReference type="Gene3D" id="3.40.1670.10">
    <property type="entry name" value="UbiD C-terminal domain-like"/>
    <property type="match status" value="1"/>
</dbReference>
<feature type="domain" description="3-octaprenyl-4-hydroxybenzoate carboxy-lyase-like N-terminal" evidence="2">
    <location>
        <begin position="18"/>
        <end position="87"/>
    </location>
</feature>
<feature type="domain" description="3-octaprenyl-4-hydroxybenzoate carboxy-lyase-like C-terminal" evidence="3">
    <location>
        <begin position="322"/>
        <end position="454"/>
    </location>
</feature>
<dbReference type="NCBIfam" id="TIGR00148">
    <property type="entry name" value="UbiD family decarboxylase"/>
    <property type="match status" value="1"/>
</dbReference>
<evidence type="ECO:0000259" key="2">
    <source>
        <dbReference type="Pfam" id="PF20695"/>
    </source>
</evidence>
<dbReference type="EC" id="4.1.1.-" evidence="4"/>
<dbReference type="PANTHER" id="PTHR30108">
    <property type="entry name" value="3-OCTAPRENYL-4-HYDROXYBENZOATE CARBOXY-LYASE-RELATED"/>
    <property type="match status" value="1"/>
</dbReference>
<accession>A0ABZ1BXF7</accession>
<organism evidence="4 5">
    <name type="scientific">Carboxydichorda subterranea</name>
    <dbReference type="NCBI Taxonomy" id="3109565"/>
    <lineage>
        <taxon>Bacteria</taxon>
        <taxon>Bacillati</taxon>
        <taxon>Bacillota</taxon>
        <taxon>Limnochordia</taxon>
        <taxon>Limnochordales</taxon>
        <taxon>Geochordaceae</taxon>
        <taxon>Carboxydichorda</taxon>
    </lineage>
</organism>
<keyword evidence="5" id="KW-1185">Reference proteome</keyword>
<reference evidence="4 5" key="1">
    <citation type="journal article" date="2024" name="Front. Microbiol.">
        <title>Novel thermophilic genera Geochorda gen. nov. and Carboxydochorda gen. nov. from the deep terrestrial subsurface reveal the ecophysiological diversity in the class Limnochordia.</title>
        <authorList>
            <person name="Karnachuk O.V."/>
            <person name="Lukina A.P."/>
            <person name="Avakyan M.R."/>
            <person name="Kadnikov V.V."/>
            <person name="Begmatov S."/>
            <person name="Beletsky A.V."/>
            <person name="Vlasova K.G."/>
            <person name="Novikov A.A."/>
            <person name="Shcherbakova V.A."/>
            <person name="Mardanov A.V."/>
            <person name="Ravin N.V."/>
        </authorList>
    </citation>
    <scope>NUCLEOTIDE SEQUENCE [LARGE SCALE GENOMIC DNA]</scope>
    <source>
        <strain evidence="4 5">L945</strain>
    </source>
</reference>
<feature type="domain" description="3-octaprenyl-4-hydroxybenzoate carboxy-lyase-like Rift-related" evidence="1">
    <location>
        <begin position="118"/>
        <end position="315"/>
    </location>
</feature>
<dbReference type="InterPro" id="IPR049383">
    <property type="entry name" value="UbiD-like_N"/>
</dbReference>
<dbReference type="Pfam" id="PF20695">
    <property type="entry name" value="UbiD_N"/>
    <property type="match status" value="1"/>
</dbReference>
<dbReference type="SUPFAM" id="SSF143968">
    <property type="entry name" value="UbiD C-terminal domain-like"/>
    <property type="match status" value="1"/>
</dbReference>
<dbReference type="InterPro" id="IPR048304">
    <property type="entry name" value="UbiD_Rift_dom"/>
</dbReference>